<proteinExistence type="predicted"/>
<dbReference type="AlphaFoldDB" id="D5X7C7"/>
<keyword evidence="3" id="KW-1185">Reference proteome</keyword>
<dbReference type="Pfam" id="PF09989">
    <property type="entry name" value="DUF2229"/>
    <property type="match status" value="1"/>
</dbReference>
<dbReference type="OrthoDB" id="9780120at2"/>
<reference evidence="2 3" key="1">
    <citation type="submission" date="2010-05" db="EMBL/GenBank/DDBJ databases">
        <title>Complete sequence of Thermincola sp. JR.</title>
        <authorList>
            <consortium name="US DOE Joint Genome Institute"/>
            <person name="Lucas S."/>
            <person name="Copeland A."/>
            <person name="Lapidus A."/>
            <person name="Cheng J.-F."/>
            <person name="Bruce D."/>
            <person name="Goodwin L."/>
            <person name="Pitluck S."/>
            <person name="Chertkov O."/>
            <person name="Detter J.C."/>
            <person name="Han C."/>
            <person name="Tapia R."/>
            <person name="Land M."/>
            <person name="Hauser L."/>
            <person name="Kyrpides N."/>
            <person name="Mikhailova N."/>
            <person name="Hazen T.C."/>
            <person name="Woyke T."/>
        </authorList>
    </citation>
    <scope>NUCLEOTIDE SEQUENCE [LARGE SCALE GENOMIC DNA]</scope>
    <source>
        <strain evidence="2 3">JR</strain>
    </source>
</reference>
<dbReference type="Gene3D" id="3.40.50.11900">
    <property type="match status" value="1"/>
</dbReference>
<evidence type="ECO:0000313" key="2">
    <source>
        <dbReference type="EMBL" id="ADG82497.1"/>
    </source>
</evidence>
<dbReference type="RefSeq" id="WP_013120511.1">
    <property type="nucleotide sequence ID" value="NC_014152.1"/>
</dbReference>
<dbReference type="eggNOG" id="COG3581">
    <property type="taxonomic scope" value="Bacteria"/>
</dbReference>
<accession>D5X7C7</accession>
<name>D5X7C7_THEPJ</name>
<evidence type="ECO:0000259" key="1">
    <source>
        <dbReference type="Pfam" id="PF09989"/>
    </source>
</evidence>
<dbReference type="STRING" id="635013.TherJR_1648"/>
<feature type="domain" description="DUF2229" evidence="1">
    <location>
        <begin position="8"/>
        <end position="72"/>
    </location>
</feature>
<dbReference type="PANTHER" id="PTHR32329:SF2">
    <property type="entry name" value="BIFUNCTIONAL PROTEIN [INCLUDES 2-HYDROXYACYL-COA DEHYDRATASE (N-TER) AND ITS ACTIVATOR DOMAIN (C_TERM)"/>
    <property type="match status" value="1"/>
</dbReference>
<dbReference type="EMBL" id="CP002028">
    <property type="protein sequence ID" value="ADG82497.1"/>
    <property type="molecule type" value="Genomic_DNA"/>
</dbReference>
<protein>
    <recommendedName>
        <fullName evidence="1">DUF2229 domain-containing protein</fullName>
    </recommendedName>
</protein>
<evidence type="ECO:0000313" key="3">
    <source>
        <dbReference type="Proteomes" id="UP000002377"/>
    </source>
</evidence>
<dbReference type="HOGENOM" id="CLU_057460_0_0_9"/>
<dbReference type="InterPro" id="IPR018709">
    <property type="entry name" value="CoA_activase_DUF2229"/>
</dbReference>
<dbReference type="InterPro" id="IPR051805">
    <property type="entry name" value="Dehydratase_Activator_Redct"/>
</dbReference>
<gene>
    <name evidence="2" type="ordered locus">TherJR_1648</name>
</gene>
<dbReference type="KEGG" id="tjr:TherJR_1648"/>
<organism evidence="2 3">
    <name type="scientific">Thermincola potens (strain JR)</name>
    <dbReference type="NCBI Taxonomy" id="635013"/>
    <lineage>
        <taxon>Bacteria</taxon>
        <taxon>Bacillati</taxon>
        <taxon>Bacillota</taxon>
        <taxon>Clostridia</taxon>
        <taxon>Eubacteriales</taxon>
        <taxon>Thermincolaceae</taxon>
        <taxon>Thermincola</taxon>
    </lineage>
</organism>
<dbReference type="PANTHER" id="PTHR32329">
    <property type="entry name" value="BIFUNCTIONAL PROTEIN [INCLUDES 2-HYDROXYACYL-COA DEHYDRATASE (N-TER) AND ITS ACTIVATOR DOMAIN (C_TERM)-RELATED"/>
    <property type="match status" value="1"/>
</dbReference>
<dbReference type="Proteomes" id="UP000002377">
    <property type="component" value="Chromosome"/>
</dbReference>
<sequence>MKVTFPHMGNMYICLKAMLNYLGVEVVVPPPTSKKTMVLGVQNSPEFACLPMKVNLGNFIEAYEQGADTILMAGGVGPCRFGYYAQVQKEIIEDLGLNYKMIVLEPPQKHISELLAKIKEVADNQSWLRIIKAIRFGWLKAVVADRLEQSIHYLRPRELEQGHADQVYQKALHWIDRAESPQELADVEKKIGEALKKVAVNRNRDVIRIGLVGEIYVLLEPFVNLEIERNLGKLGVEVERSIYLSQWINDHLFMGLLKMKSSKESKLMALPYVNHTVGGHGQESIGSAVIFSQQGYDGVIQVAPFTCMPEIIAESILPTVSRDKDIPTYTLIVDEHSGDAGVVTRLEAFVDLLRRRKNYKEGTKKCMDFLG</sequence>